<name>A0A9D6UMU0_UNCSA</name>
<evidence type="ECO:0000313" key="3">
    <source>
        <dbReference type="EMBL" id="MBI5078510.1"/>
    </source>
</evidence>
<dbReference type="Proteomes" id="UP000808761">
    <property type="component" value="Unassembled WGS sequence"/>
</dbReference>
<feature type="non-terminal residue" evidence="3">
    <location>
        <position position="275"/>
    </location>
</feature>
<feature type="compositionally biased region" description="Polar residues" evidence="1">
    <location>
        <begin position="246"/>
        <end position="259"/>
    </location>
</feature>
<keyword evidence="2" id="KW-0732">Signal</keyword>
<evidence type="ECO:0008006" key="5">
    <source>
        <dbReference type="Google" id="ProtNLM"/>
    </source>
</evidence>
<dbReference type="AlphaFoldDB" id="A0A9D6UMU0"/>
<dbReference type="EMBL" id="JACRKR010000031">
    <property type="protein sequence ID" value="MBI5078510.1"/>
    <property type="molecule type" value="Genomic_DNA"/>
</dbReference>
<evidence type="ECO:0000256" key="1">
    <source>
        <dbReference type="SAM" id="MobiDB-lite"/>
    </source>
</evidence>
<feature type="chain" id="PRO_5038913278" description="PorV/PorQ family protein" evidence="2">
    <location>
        <begin position="21"/>
        <end position="275"/>
    </location>
</feature>
<reference evidence="3" key="1">
    <citation type="submission" date="2020-07" db="EMBL/GenBank/DDBJ databases">
        <title>Huge and variable diversity of episymbiotic CPR bacteria and DPANN archaea in groundwater ecosystems.</title>
        <authorList>
            <person name="He C.Y."/>
            <person name="Keren R."/>
            <person name="Whittaker M."/>
            <person name="Farag I.F."/>
            <person name="Doudna J."/>
            <person name="Cate J.H.D."/>
            <person name="Banfield J.F."/>
        </authorList>
    </citation>
    <scope>NUCLEOTIDE SEQUENCE</scope>
    <source>
        <strain evidence="3">NC_groundwater_1860_Pr3_B-0.1um_51_7</strain>
    </source>
</reference>
<organism evidence="3 4">
    <name type="scientific">Candidatus Saganbacteria bacterium</name>
    <dbReference type="NCBI Taxonomy" id="2575572"/>
    <lineage>
        <taxon>Bacteria</taxon>
        <taxon>Bacillati</taxon>
        <taxon>Saganbacteria</taxon>
    </lineage>
</organism>
<feature type="signal peptide" evidence="2">
    <location>
        <begin position="1"/>
        <end position="20"/>
    </location>
</feature>
<comment type="caution">
    <text evidence="3">The sequence shown here is derived from an EMBL/GenBank/DDBJ whole genome shotgun (WGS) entry which is preliminary data.</text>
</comment>
<evidence type="ECO:0000256" key="2">
    <source>
        <dbReference type="SAM" id="SignalP"/>
    </source>
</evidence>
<sequence length="275" mass="27642">MKRNLLVVSCLLLVICSATSAEVFIGSRQAGMGGTGVASAVGINAVPYNPAGMLQGPSGEFLLSLGAAGQGVDQIAQSLSKVSDPAQYMIDNYASSLDADGSVSGIIGFNLNHLGISVVLPNVSAVLTKTASSLAGAVSVKAAGGAVLTVGNSFSIPGIPLGSLAVGANIKAFNVGYGTLTMSTTPTPTVPVTATQTVGQGSGTGYDVGARANVEIPFVTDFSFGIAMRDLSETIKYTPKTRTDTYSITSPTATPTLTKGTEIEGAQQEATAPTT</sequence>
<gene>
    <name evidence="3" type="ORF">HZB08_00620</name>
</gene>
<feature type="region of interest" description="Disordered" evidence="1">
    <location>
        <begin position="246"/>
        <end position="275"/>
    </location>
</feature>
<dbReference type="Gene3D" id="2.40.160.60">
    <property type="entry name" value="Outer membrane protein transport protein (OMPP1/FadL/TodX)"/>
    <property type="match status" value="1"/>
</dbReference>
<protein>
    <recommendedName>
        <fullName evidence="5">PorV/PorQ family protein</fullName>
    </recommendedName>
</protein>
<proteinExistence type="predicted"/>
<evidence type="ECO:0000313" key="4">
    <source>
        <dbReference type="Proteomes" id="UP000808761"/>
    </source>
</evidence>
<accession>A0A9D6UMU0</accession>